<keyword evidence="4" id="KW-1185">Reference proteome</keyword>
<protein>
    <recommendedName>
        <fullName evidence="2">DUF2231 domain-containing protein</fullName>
    </recommendedName>
</protein>
<reference evidence="3 4" key="1">
    <citation type="submission" date="2019-12" db="EMBL/GenBank/DDBJ databases">
        <authorList>
            <person name="Reyes-Prieto M."/>
        </authorList>
    </citation>
    <scope>NUCLEOTIDE SEQUENCE [LARGE SCALE GENOMIC DNA]</scope>
    <source>
        <strain evidence="3">HF14-78462</strain>
    </source>
</reference>
<dbReference type="EMBL" id="CACSAS010000001">
    <property type="protein sequence ID" value="CAA0096767.1"/>
    <property type="molecule type" value="Genomic_DNA"/>
</dbReference>
<dbReference type="InterPro" id="IPR019251">
    <property type="entry name" value="DUF2231_TM"/>
</dbReference>
<evidence type="ECO:0000313" key="4">
    <source>
        <dbReference type="Proteomes" id="UP000433050"/>
    </source>
</evidence>
<dbReference type="AlphaFoldDB" id="A0A5S9P0Y4"/>
<dbReference type="RefSeq" id="WP_159598790.1">
    <property type="nucleotide sequence ID" value="NZ_CACSAS010000001.1"/>
</dbReference>
<dbReference type="Proteomes" id="UP000433050">
    <property type="component" value="Unassembled WGS sequence"/>
</dbReference>
<evidence type="ECO:0000313" key="3">
    <source>
        <dbReference type="EMBL" id="CAA0096767.1"/>
    </source>
</evidence>
<sequence>MTIVDHPAPAVFIAPPIHPTLAAAPATCFVGALLTDLAYWRSAEMWADFSAWLISAGVVLGWLFLIAGLIEIALRPSVRIREGIWLYIAGNLVVLVLATLNMLVHTRDAWTSVVPWGLFLSAATFVALIGTASFGWLMIYRPRCGVTVQ</sequence>
<gene>
    <name evidence="3" type="ORF">STARVERO_02059</name>
</gene>
<dbReference type="Pfam" id="PF09990">
    <property type="entry name" value="DUF2231"/>
    <property type="match status" value="1"/>
</dbReference>
<organism evidence="3 4">
    <name type="scientific">Starkeya nomas</name>
    <dbReference type="NCBI Taxonomy" id="2666134"/>
    <lineage>
        <taxon>Bacteria</taxon>
        <taxon>Pseudomonadati</taxon>
        <taxon>Pseudomonadota</taxon>
        <taxon>Alphaproteobacteria</taxon>
        <taxon>Hyphomicrobiales</taxon>
        <taxon>Xanthobacteraceae</taxon>
        <taxon>Starkeya</taxon>
    </lineage>
</organism>
<feature type="transmembrane region" description="Helical" evidence="1">
    <location>
        <begin position="116"/>
        <end position="139"/>
    </location>
</feature>
<feature type="transmembrane region" description="Helical" evidence="1">
    <location>
        <begin position="49"/>
        <end position="72"/>
    </location>
</feature>
<evidence type="ECO:0000259" key="2">
    <source>
        <dbReference type="Pfam" id="PF09990"/>
    </source>
</evidence>
<feature type="domain" description="DUF2231" evidence="2">
    <location>
        <begin position="15"/>
        <end position="147"/>
    </location>
</feature>
<accession>A0A5S9P0Y4</accession>
<name>A0A5S9P0Y4_9HYPH</name>
<proteinExistence type="predicted"/>
<keyword evidence="1" id="KW-1133">Transmembrane helix</keyword>
<feature type="transmembrane region" description="Helical" evidence="1">
    <location>
        <begin position="84"/>
        <end position="104"/>
    </location>
</feature>
<keyword evidence="1" id="KW-0812">Transmembrane</keyword>
<keyword evidence="1" id="KW-0472">Membrane</keyword>
<evidence type="ECO:0000256" key="1">
    <source>
        <dbReference type="SAM" id="Phobius"/>
    </source>
</evidence>